<dbReference type="EC" id="2.3.1.51" evidence="7"/>
<dbReference type="InterPro" id="IPR004552">
    <property type="entry name" value="AGP_acyltrans"/>
</dbReference>
<keyword evidence="12" id="KW-1185">Reference proteome</keyword>
<evidence type="ECO:0000313" key="12">
    <source>
        <dbReference type="Proteomes" id="UP001530377"/>
    </source>
</evidence>
<accession>A0ABD3SCP1</accession>
<feature type="transmembrane region" description="Helical" evidence="8">
    <location>
        <begin position="107"/>
        <end position="124"/>
    </location>
</feature>
<keyword evidence="3 7" id="KW-0444">Lipid biosynthesis</keyword>
<evidence type="ECO:0000256" key="4">
    <source>
        <dbReference type="ARBA" id="ARBA00022679"/>
    </source>
</evidence>
<evidence type="ECO:0000259" key="10">
    <source>
        <dbReference type="SMART" id="SM00563"/>
    </source>
</evidence>
<comment type="domain">
    <text evidence="7">The HXXXXD motif is essential for acyltransferase activity and may constitute the binding site for the phosphate moiety of the glycerol-3-phosphate.</text>
</comment>
<dbReference type="EMBL" id="JALLPB020000070">
    <property type="protein sequence ID" value="KAL3822284.1"/>
    <property type="molecule type" value="Genomic_DNA"/>
</dbReference>
<comment type="pathway">
    <text evidence="1">Lipid metabolism.</text>
</comment>
<keyword evidence="5 7" id="KW-0443">Lipid metabolism</keyword>
<keyword evidence="9" id="KW-0732">Signal</keyword>
<evidence type="ECO:0000256" key="2">
    <source>
        <dbReference type="ARBA" id="ARBA00008655"/>
    </source>
</evidence>
<dbReference type="CDD" id="cd07989">
    <property type="entry name" value="LPLAT_AGPAT-like"/>
    <property type="match status" value="1"/>
</dbReference>
<keyword evidence="8" id="KW-0812">Transmembrane</keyword>
<comment type="similarity">
    <text evidence="2 7">Belongs to the 1-acyl-sn-glycerol-3-phosphate acyltransferase family.</text>
</comment>
<keyword evidence="7" id="KW-1208">Phospholipid metabolism</keyword>
<dbReference type="SMART" id="SM00563">
    <property type="entry name" value="PlsC"/>
    <property type="match status" value="1"/>
</dbReference>
<dbReference type="NCBIfam" id="TIGR00530">
    <property type="entry name" value="AGP_acyltrn"/>
    <property type="match status" value="1"/>
</dbReference>
<dbReference type="Pfam" id="PF01553">
    <property type="entry name" value="Acyltransferase"/>
    <property type="match status" value="1"/>
</dbReference>
<feature type="transmembrane region" description="Helical" evidence="8">
    <location>
        <begin position="145"/>
        <end position="167"/>
    </location>
</feature>
<protein>
    <recommendedName>
        <fullName evidence="7">1-acyl-sn-glycerol-3-phosphate acyltransferase</fullName>
        <ecNumber evidence="7">2.3.1.51</ecNumber>
    </recommendedName>
</protein>
<dbReference type="GO" id="GO:0008654">
    <property type="term" value="P:phospholipid biosynthetic process"/>
    <property type="evidence" value="ECO:0007669"/>
    <property type="project" value="UniProtKB-KW"/>
</dbReference>
<evidence type="ECO:0000256" key="1">
    <source>
        <dbReference type="ARBA" id="ARBA00005189"/>
    </source>
</evidence>
<comment type="caution">
    <text evidence="11">The sequence shown here is derived from an EMBL/GenBank/DDBJ whole genome shotgun (WGS) entry which is preliminary data.</text>
</comment>
<evidence type="ECO:0000256" key="9">
    <source>
        <dbReference type="SAM" id="SignalP"/>
    </source>
</evidence>
<proteinExistence type="inferred from homology"/>
<keyword evidence="8" id="KW-1133">Transmembrane helix</keyword>
<reference evidence="11 12" key="1">
    <citation type="submission" date="2024-10" db="EMBL/GenBank/DDBJ databases">
        <title>Updated reference genomes for cyclostephanoid diatoms.</title>
        <authorList>
            <person name="Roberts W.R."/>
            <person name="Alverson A.J."/>
        </authorList>
    </citation>
    <scope>NUCLEOTIDE SEQUENCE [LARGE SCALE GENOMIC DNA]</scope>
    <source>
        <strain evidence="11 12">AJA228-03</strain>
    </source>
</reference>
<evidence type="ECO:0000313" key="11">
    <source>
        <dbReference type="EMBL" id="KAL3822284.1"/>
    </source>
</evidence>
<keyword evidence="6 7" id="KW-0012">Acyltransferase</keyword>
<keyword evidence="8" id="KW-0472">Membrane</keyword>
<sequence length="373" mass="41200">MKMKCFPPFLLVAICCWVCAQGLSFAPPRQLVTSPHMQPTGDCGRSSPRGGARVTGLFTASISADATFGNGGGLENSDDLNVKYGPAIKLGKLKINLFGALFGAWEIFWGIFYWYPAMTLYGLVRSISSKLPGDFMQKIDPYRRVPICVAYCWGLLSMGLFGLWPIVEGRENLELLRDIDENGKRGKLKPAMFVANHCSWMDIPYVCRVLGFRNCKMIAKAELLKVPILGRALGVAGHVTLDRADRRSQMRAYKEGVEWLKDGVNLVTFPEGTRSKDGRMKSFKKGAFKMAQTAGAPVVPMSIHYADKVQPLDYAFPAKSSRWSRPKALIKIGKPIPTGDKSDDMLLGEVWRAIADALPDSQKPTKDTPEGVK</sequence>
<feature type="domain" description="Phospholipid/glycerol acyltransferase" evidence="10">
    <location>
        <begin position="191"/>
        <end position="306"/>
    </location>
</feature>
<comment type="catalytic activity">
    <reaction evidence="7">
        <text>a 1-acyl-sn-glycero-3-phosphate + an acyl-CoA = a 1,2-diacyl-sn-glycero-3-phosphate + CoA</text>
        <dbReference type="Rhea" id="RHEA:19709"/>
        <dbReference type="ChEBI" id="CHEBI:57287"/>
        <dbReference type="ChEBI" id="CHEBI:57970"/>
        <dbReference type="ChEBI" id="CHEBI:58342"/>
        <dbReference type="ChEBI" id="CHEBI:58608"/>
        <dbReference type="EC" id="2.3.1.51"/>
    </reaction>
</comment>
<dbReference type="PANTHER" id="PTHR10434:SF64">
    <property type="entry name" value="1-ACYL-SN-GLYCEROL-3-PHOSPHATE ACYLTRANSFERASE-RELATED"/>
    <property type="match status" value="1"/>
</dbReference>
<feature type="chain" id="PRO_5044790067" description="1-acyl-sn-glycerol-3-phosphate acyltransferase" evidence="9">
    <location>
        <begin position="23"/>
        <end position="373"/>
    </location>
</feature>
<organism evidence="11 12">
    <name type="scientific">Cyclostephanos tholiformis</name>
    <dbReference type="NCBI Taxonomy" id="382380"/>
    <lineage>
        <taxon>Eukaryota</taxon>
        <taxon>Sar</taxon>
        <taxon>Stramenopiles</taxon>
        <taxon>Ochrophyta</taxon>
        <taxon>Bacillariophyta</taxon>
        <taxon>Coscinodiscophyceae</taxon>
        <taxon>Thalassiosirophycidae</taxon>
        <taxon>Stephanodiscales</taxon>
        <taxon>Stephanodiscaceae</taxon>
        <taxon>Cyclostephanos</taxon>
    </lineage>
</organism>
<keyword evidence="4 7" id="KW-0808">Transferase</keyword>
<evidence type="ECO:0000256" key="8">
    <source>
        <dbReference type="SAM" id="Phobius"/>
    </source>
</evidence>
<evidence type="ECO:0000256" key="3">
    <source>
        <dbReference type="ARBA" id="ARBA00022516"/>
    </source>
</evidence>
<gene>
    <name evidence="11" type="ORF">ACHAXA_005917</name>
</gene>
<evidence type="ECO:0000256" key="7">
    <source>
        <dbReference type="RuleBase" id="RU361267"/>
    </source>
</evidence>
<keyword evidence="7" id="KW-0594">Phospholipid biosynthesis</keyword>
<name>A0ABD3SCP1_9STRA</name>
<dbReference type="Proteomes" id="UP001530377">
    <property type="component" value="Unassembled WGS sequence"/>
</dbReference>
<dbReference type="AlphaFoldDB" id="A0ABD3SCP1"/>
<evidence type="ECO:0000256" key="6">
    <source>
        <dbReference type="ARBA" id="ARBA00023315"/>
    </source>
</evidence>
<evidence type="ECO:0000256" key="5">
    <source>
        <dbReference type="ARBA" id="ARBA00023098"/>
    </source>
</evidence>
<dbReference type="GO" id="GO:0003841">
    <property type="term" value="F:1-acylglycerol-3-phosphate O-acyltransferase activity"/>
    <property type="evidence" value="ECO:0007669"/>
    <property type="project" value="UniProtKB-UniRule"/>
</dbReference>
<dbReference type="SUPFAM" id="SSF69593">
    <property type="entry name" value="Glycerol-3-phosphate (1)-acyltransferase"/>
    <property type="match status" value="1"/>
</dbReference>
<dbReference type="PANTHER" id="PTHR10434">
    <property type="entry name" value="1-ACYL-SN-GLYCEROL-3-PHOSPHATE ACYLTRANSFERASE"/>
    <property type="match status" value="1"/>
</dbReference>
<dbReference type="InterPro" id="IPR002123">
    <property type="entry name" value="Plipid/glycerol_acylTrfase"/>
</dbReference>
<feature type="signal peptide" evidence="9">
    <location>
        <begin position="1"/>
        <end position="22"/>
    </location>
</feature>